<dbReference type="GO" id="GO:0016740">
    <property type="term" value="F:transferase activity"/>
    <property type="evidence" value="ECO:0007669"/>
    <property type="project" value="UniProtKB-KW"/>
</dbReference>
<dbReference type="SUPFAM" id="SSF53383">
    <property type="entry name" value="PLP-dependent transferases"/>
    <property type="match status" value="1"/>
</dbReference>
<name>A0A6J6J498_9ZZZZ</name>
<reference evidence="10" key="1">
    <citation type="submission" date="2020-05" db="EMBL/GenBank/DDBJ databases">
        <authorList>
            <person name="Chiriac C."/>
            <person name="Salcher M."/>
            <person name="Ghai R."/>
            <person name="Kavagutti S V."/>
        </authorList>
    </citation>
    <scope>NUCLEOTIDE SEQUENCE</scope>
</reference>
<organism evidence="10">
    <name type="scientific">freshwater metagenome</name>
    <dbReference type="NCBI Taxonomy" id="449393"/>
    <lineage>
        <taxon>unclassified sequences</taxon>
        <taxon>metagenomes</taxon>
        <taxon>ecological metagenomes</taxon>
    </lineage>
</organism>
<evidence type="ECO:0000256" key="6">
    <source>
        <dbReference type="ARBA" id="ARBA00023004"/>
    </source>
</evidence>
<dbReference type="AlphaFoldDB" id="A0A6J6J498"/>
<evidence type="ECO:0000313" key="10">
    <source>
        <dbReference type="EMBL" id="CAB4631660.1"/>
    </source>
</evidence>
<dbReference type="InterPro" id="IPR015424">
    <property type="entry name" value="PyrdxlP-dep_Trfase"/>
</dbReference>
<evidence type="ECO:0000256" key="5">
    <source>
        <dbReference type="ARBA" id="ARBA00022898"/>
    </source>
</evidence>
<evidence type="ECO:0000313" key="11">
    <source>
        <dbReference type="EMBL" id="CAB4944331.1"/>
    </source>
</evidence>
<dbReference type="PANTHER" id="PTHR11601:SF34">
    <property type="entry name" value="CYSTEINE DESULFURASE"/>
    <property type="match status" value="1"/>
</dbReference>
<sequence>MTSYLDHAATGPMRPEAIEAMLPFLSERFANPSGAHRFARDSRRAVDDAREELATLVGVEPGDIIFTSGGTESDNLAIFGLGSGDGVPVCSAVEHHAVLDPVESLGGRLVGVDRNGAIDPAELRRVLNEGPVRVVSLMVVNNETGVISDLAALAKVVRTSAPTAVLHSDAVQAYCWTDIAEVCSVVDSFSLSAHKFGGPKGVGALAVRPGVPLSARQLGGGQERERRSGTQNVPGIVAMVTAARLAAEDRAADIARIGALRDQLLDGLIAALPGTIETAGSDRSQRAAGIAHLCIPGVESEALLFLLERGEVSASAASSCASGALQSSHVLGAMGLESELARGSLRLSLGWSSTQADVDEALAVIPPAVERLRQFGI</sequence>
<dbReference type="EMBL" id="CAEZVK010000069">
    <property type="protein sequence ID" value="CAB4631660.1"/>
    <property type="molecule type" value="Genomic_DNA"/>
</dbReference>
<keyword evidence="4" id="KW-0479">Metal-binding</keyword>
<dbReference type="InterPro" id="IPR015421">
    <property type="entry name" value="PyrdxlP-dep_Trfase_major"/>
</dbReference>
<evidence type="ECO:0000256" key="4">
    <source>
        <dbReference type="ARBA" id="ARBA00022723"/>
    </source>
</evidence>
<keyword evidence="7" id="KW-0411">Iron-sulfur</keyword>
<comment type="cofactor">
    <cofactor evidence="1">
        <name>pyridoxal 5'-phosphate</name>
        <dbReference type="ChEBI" id="CHEBI:597326"/>
    </cofactor>
</comment>
<comment type="similarity">
    <text evidence="2">Belongs to the class-V pyridoxal-phosphate-dependent aminotransferase family. NifS/IscS subfamily.</text>
</comment>
<dbReference type="EMBL" id="CAFBNJ010000013">
    <property type="protein sequence ID" value="CAB4944331.1"/>
    <property type="molecule type" value="Genomic_DNA"/>
</dbReference>
<protein>
    <submittedName>
        <fullName evidence="10">Unannotated protein</fullName>
    </submittedName>
</protein>
<keyword evidence="5" id="KW-0663">Pyridoxal phosphate</keyword>
<gene>
    <name evidence="9" type="ORF">UFOPK1827_01295</name>
    <name evidence="10" type="ORF">UFOPK2000_00758</name>
    <name evidence="11" type="ORF">UFOPK3785_00410</name>
</gene>
<evidence type="ECO:0000313" key="9">
    <source>
        <dbReference type="EMBL" id="CAB4611353.1"/>
    </source>
</evidence>
<dbReference type="PIRSF" id="PIRSF005572">
    <property type="entry name" value="NifS"/>
    <property type="match status" value="1"/>
</dbReference>
<dbReference type="InterPro" id="IPR000192">
    <property type="entry name" value="Aminotrans_V_dom"/>
</dbReference>
<proteinExistence type="inferred from homology"/>
<dbReference type="EMBL" id="CAEZUO010000065">
    <property type="protein sequence ID" value="CAB4611353.1"/>
    <property type="molecule type" value="Genomic_DNA"/>
</dbReference>
<dbReference type="InterPro" id="IPR015422">
    <property type="entry name" value="PyrdxlP-dep_Trfase_small"/>
</dbReference>
<feature type="domain" description="Aminotransferase class V" evidence="8">
    <location>
        <begin position="4"/>
        <end position="359"/>
    </location>
</feature>
<dbReference type="Pfam" id="PF00266">
    <property type="entry name" value="Aminotran_5"/>
    <property type="match status" value="1"/>
</dbReference>
<keyword evidence="6" id="KW-0408">Iron</keyword>
<dbReference type="PANTHER" id="PTHR11601">
    <property type="entry name" value="CYSTEINE DESULFURYLASE FAMILY MEMBER"/>
    <property type="match status" value="1"/>
</dbReference>
<dbReference type="InterPro" id="IPR016454">
    <property type="entry name" value="Cysteine_dSase"/>
</dbReference>
<evidence type="ECO:0000256" key="7">
    <source>
        <dbReference type="ARBA" id="ARBA00023014"/>
    </source>
</evidence>
<evidence type="ECO:0000256" key="2">
    <source>
        <dbReference type="ARBA" id="ARBA00006490"/>
    </source>
</evidence>
<keyword evidence="3" id="KW-0808">Transferase</keyword>
<evidence type="ECO:0000256" key="3">
    <source>
        <dbReference type="ARBA" id="ARBA00022679"/>
    </source>
</evidence>
<dbReference type="Gene3D" id="3.40.640.10">
    <property type="entry name" value="Type I PLP-dependent aspartate aminotransferase-like (Major domain)"/>
    <property type="match status" value="1"/>
</dbReference>
<dbReference type="GO" id="GO:0051536">
    <property type="term" value="F:iron-sulfur cluster binding"/>
    <property type="evidence" value="ECO:0007669"/>
    <property type="project" value="UniProtKB-KW"/>
</dbReference>
<evidence type="ECO:0000259" key="8">
    <source>
        <dbReference type="Pfam" id="PF00266"/>
    </source>
</evidence>
<dbReference type="Gene3D" id="3.90.1150.10">
    <property type="entry name" value="Aspartate Aminotransferase, domain 1"/>
    <property type="match status" value="1"/>
</dbReference>
<dbReference type="Gene3D" id="1.10.260.50">
    <property type="match status" value="1"/>
</dbReference>
<evidence type="ECO:0000256" key="1">
    <source>
        <dbReference type="ARBA" id="ARBA00001933"/>
    </source>
</evidence>
<accession>A0A6J6J498</accession>
<dbReference type="GO" id="GO:0046872">
    <property type="term" value="F:metal ion binding"/>
    <property type="evidence" value="ECO:0007669"/>
    <property type="project" value="UniProtKB-KW"/>
</dbReference>